<keyword evidence="5" id="KW-1185">Reference proteome</keyword>
<dbReference type="SUPFAM" id="SSF50978">
    <property type="entry name" value="WD40 repeat-like"/>
    <property type="match status" value="1"/>
</dbReference>
<dbReference type="PROSITE" id="PS50294">
    <property type="entry name" value="WD_REPEATS_REGION"/>
    <property type="match status" value="2"/>
</dbReference>
<dbReference type="OrthoDB" id="6329284at2759"/>
<dbReference type="PROSITE" id="PS50082">
    <property type="entry name" value="WD_REPEATS_2"/>
    <property type="match status" value="2"/>
</dbReference>
<feature type="repeat" description="WD" evidence="1">
    <location>
        <begin position="471"/>
        <end position="505"/>
    </location>
</feature>
<feature type="domain" description="Peptide N-acetyl-beta-D-glucosaminyl asparaginase amidase A N-terminal" evidence="3">
    <location>
        <begin position="833"/>
        <end position="1158"/>
    </location>
</feature>
<feature type="compositionally biased region" description="Acidic residues" evidence="2">
    <location>
        <begin position="180"/>
        <end position="199"/>
    </location>
</feature>
<dbReference type="Proteomes" id="UP000009131">
    <property type="component" value="Unassembled WGS sequence"/>
</dbReference>
<dbReference type="PANTHER" id="PTHR19847:SF7">
    <property type="entry name" value="DDB1- AND CUL4-ASSOCIATED FACTOR 11"/>
    <property type="match status" value="1"/>
</dbReference>
<feature type="region of interest" description="Disordered" evidence="2">
    <location>
        <begin position="165"/>
        <end position="204"/>
    </location>
</feature>
<dbReference type="Pfam" id="PF12222">
    <property type="entry name" value="PNGaseA"/>
    <property type="match status" value="1"/>
</dbReference>
<dbReference type="eggNOG" id="KOG0266">
    <property type="taxonomic scope" value="Eukaryota"/>
</dbReference>
<proteinExistence type="predicted"/>
<accession>G7DXS4</accession>
<reference evidence="4 5" key="1">
    <citation type="journal article" date="2011" name="J. Gen. Appl. Microbiol.">
        <title>Draft genome sequencing of the enigmatic basidiomycete Mixia osmundae.</title>
        <authorList>
            <person name="Nishida H."/>
            <person name="Nagatsuka Y."/>
            <person name="Sugiyama J."/>
        </authorList>
    </citation>
    <scope>NUCLEOTIDE SEQUENCE [LARGE SCALE GENOMIC DNA]</scope>
    <source>
        <strain evidence="5">CBS 9802 / IAM 14324 / JCM 22182 / KY 12970</strain>
    </source>
</reference>
<dbReference type="STRING" id="764103.G7DXS4"/>
<dbReference type="GO" id="GO:0080008">
    <property type="term" value="C:Cul4-RING E3 ubiquitin ligase complex"/>
    <property type="evidence" value="ECO:0007669"/>
    <property type="project" value="TreeGrafter"/>
</dbReference>
<organism evidence="4 5">
    <name type="scientific">Mixia osmundae (strain CBS 9802 / IAM 14324 / JCM 22182 / KY 12970)</name>
    <dbReference type="NCBI Taxonomy" id="764103"/>
    <lineage>
        <taxon>Eukaryota</taxon>
        <taxon>Fungi</taxon>
        <taxon>Dikarya</taxon>
        <taxon>Basidiomycota</taxon>
        <taxon>Pucciniomycotina</taxon>
        <taxon>Mixiomycetes</taxon>
        <taxon>Mixiales</taxon>
        <taxon>Mixiaceae</taxon>
        <taxon>Mixia</taxon>
    </lineage>
</organism>
<feature type="region of interest" description="Disordered" evidence="2">
    <location>
        <begin position="127"/>
        <end position="150"/>
    </location>
</feature>
<dbReference type="PANTHER" id="PTHR19847">
    <property type="entry name" value="DDB1- AND CUL4-ASSOCIATED FACTOR 11"/>
    <property type="match status" value="1"/>
</dbReference>
<evidence type="ECO:0000313" key="5">
    <source>
        <dbReference type="Proteomes" id="UP000009131"/>
    </source>
</evidence>
<reference evidence="4 5" key="2">
    <citation type="journal article" date="2012" name="Open Biol.">
        <title>Characteristics of nucleosomes and linker DNA regions on the genome of the basidiomycete Mixia osmundae revealed by mono- and dinucleosome mapping.</title>
        <authorList>
            <person name="Nishida H."/>
            <person name="Kondo S."/>
            <person name="Matsumoto T."/>
            <person name="Suzuki Y."/>
            <person name="Yoshikawa H."/>
            <person name="Taylor T.D."/>
            <person name="Sugiyama J."/>
        </authorList>
    </citation>
    <scope>NUCLEOTIDE SEQUENCE [LARGE SCALE GENOMIC DNA]</scope>
    <source>
        <strain evidence="5">CBS 9802 / IAM 14324 / JCM 22182 / KY 12970</strain>
    </source>
</reference>
<dbReference type="InterPro" id="IPR056948">
    <property type="entry name" value="PNGaseA_N"/>
</dbReference>
<feature type="repeat" description="WD" evidence="1">
    <location>
        <begin position="518"/>
        <end position="559"/>
    </location>
</feature>
<dbReference type="InParanoid" id="G7DXS4"/>
<dbReference type="SMART" id="SM00320">
    <property type="entry name" value="WD40"/>
    <property type="match status" value="6"/>
</dbReference>
<dbReference type="Gene3D" id="2.130.10.10">
    <property type="entry name" value="YVTN repeat-like/Quinoprotein amine dehydrogenase"/>
    <property type="match status" value="1"/>
</dbReference>
<comment type="caution">
    <text evidence="4">The sequence shown here is derived from an EMBL/GenBank/DDBJ whole genome shotgun (WGS) entry which is preliminary data.</text>
</comment>
<evidence type="ECO:0000259" key="3">
    <source>
        <dbReference type="Pfam" id="PF12222"/>
    </source>
</evidence>
<feature type="compositionally biased region" description="Acidic residues" evidence="2">
    <location>
        <begin position="38"/>
        <end position="65"/>
    </location>
</feature>
<dbReference type="Pfam" id="PF00400">
    <property type="entry name" value="WD40"/>
    <property type="match status" value="4"/>
</dbReference>
<name>G7DXS4_MIXOS</name>
<keyword evidence="1" id="KW-0853">WD repeat</keyword>
<feature type="region of interest" description="Disordered" evidence="2">
    <location>
        <begin position="651"/>
        <end position="673"/>
    </location>
</feature>
<dbReference type="InterPro" id="IPR001680">
    <property type="entry name" value="WD40_rpt"/>
</dbReference>
<gene>
    <name evidence="4" type="primary">Mo02038</name>
    <name evidence="4" type="ORF">E5Q_02038</name>
</gene>
<feature type="compositionally biased region" description="Acidic residues" evidence="2">
    <location>
        <begin position="73"/>
        <end position="102"/>
    </location>
</feature>
<dbReference type="InterPro" id="IPR015943">
    <property type="entry name" value="WD40/YVTN_repeat-like_dom_sf"/>
</dbReference>
<dbReference type="InterPro" id="IPR036322">
    <property type="entry name" value="WD40_repeat_dom_sf"/>
</dbReference>
<sequence>MAGMPGGYSSSPEPIVTRSMARAARAQSDSQSTLDTTDSSELDLEDVYYIQETDEDADAASMDEDGTIRLADLDEFDEDDDDEDEEDDFEPDDDDEAEDAMDTAEGAEAIENMTIVTSSGEQIRLAELLADDPPPSDEAAPAGVPRRPMGRTAIQTLLRALASGRATVRRGPAAQAAREAEEEEDDDGDYQEEEEDDAFGDLFGYRRRPARRQRPLFEPIKKPLKEGVALERSGEFGRPPQRYYASEQQRTLHASRNAFGLVDMMRKRETTRGRRTFEDYSDIAIPNTDGTEVAQYGSSVYCGQYSEDGSFFYTCAQDFKVRIYDMTAPLRTTRKGILDTSNGPYRNPNRRGQGYSAYHDDRTSLKLLKTIRATHECRWTITDANLSPDNSMLIHSTIGSTVSLIKTRDVDEGIESSNHDQQLLKFGAHAYDDFGIWSIRFSGDAREIVAGASRGKIFVYDVEAGKPVLRIRAHDDDVNAVCFADSLSSNVLISGSDDGLAKVWDRRSLGDGRKAGVLVGHTEGLTFVAPKGDGRYVLSNGKDSCAKLWDLRKMYSSEEYDNLERLDVGVQGFDYRFGGYTKPKYRRHPQTCEVTSFTGHSVTKTLIRAHFSPIATTGQRYIYSGSADGRIHIWSLDGQVVQILDRRKATPLFGSDGEPNDPSAPEAPPSQHNYDSVVRDVSWAPFEPTIISTSWESSVGSSGSIAMHEWKAEGKHHDDNRGIQRNWNLAYASAPLRRGLVATQQDHRRARAVLLSFDELLTCADHHNMRRLVLAAACFVSAAAANRLGPRKLAFGRASSLSEHVAALPGESAAPYQNVQVTVPPLLGDAKKLCDQVLLDQYVFANSFYTPAIKGFAVPSECGALADIDRLVLELTVRSIGTQYDRLSNIFINDIEVLRTSTAEPIRRPPGITWTVTKDITRYLGLIDAKTNRLVMHLNNLLDASAGLDGVYNVTLSLQYYSKGDGRPATKSQVILPLGPGALHDKSQSSGLFVLPGESRAETILQIPETTVSLLAEIYASGAANEEFWYASPVDELVPEIGPQEGNHGPFREVQLHVDSVLAGVVWPFAVIYTGGISPALWRPIAAYGAFDAPSYWIDLSPFIPTLVDGRHHSFEFKIIGQGPGGATNSSWLVSGNLQAFLSPTGKKPTGRMISTTNEPIDVSSEILHLSKGESGAIVTAKRDFTITAELDGLLTTFHQNLTFTNKQIYTDSTQIVIQDTGYTSMSARSGHPIMSVQQRFPLHMTTTMTAADSIEAVVKHGYESVWTKSGVADGGSIKTEQMGVSMLKLDPKTGRVTAGTGNTTQTYRYQDATNLYTRDIEARNLTIVRDETGGNVA</sequence>
<evidence type="ECO:0000313" key="4">
    <source>
        <dbReference type="EMBL" id="GAA95384.1"/>
    </source>
</evidence>
<evidence type="ECO:0000256" key="1">
    <source>
        <dbReference type="PROSITE-ProRule" id="PRU00221"/>
    </source>
</evidence>
<dbReference type="EMBL" id="BABT02000061">
    <property type="protein sequence ID" value="GAA95384.1"/>
    <property type="molecule type" value="Genomic_DNA"/>
</dbReference>
<dbReference type="InterPro" id="IPR051859">
    <property type="entry name" value="DCAF"/>
</dbReference>
<protein>
    <recommendedName>
        <fullName evidence="3">Peptide N-acetyl-beta-D-glucosaminyl asparaginase amidase A N-terminal domain-containing protein</fullName>
    </recommendedName>
</protein>
<feature type="region of interest" description="Disordered" evidence="2">
    <location>
        <begin position="1"/>
        <end position="102"/>
    </location>
</feature>
<evidence type="ECO:0000256" key="2">
    <source>
        <dbReference type="SAM" id="MobiDB-lite"/>
    </source>
</evidence>
<dbReference type="HOGENOM" id="CLU_005824_0_0_1"/>
<feature type="compositionally biased region" description="Low complexity" evidence="2">
    <location>
        <begin position="18"/>
        <end position="37"/>
    </location>
</feature>
<dbReference type="GO" id="GO:0043161">
    <property type="term" value="P:proteasome-mediated ubiquitin-dependent protein catabolic process"/>
    <property type="evidence" value="ECO:0007669"/>
    <property type="project" value="TreeGrafter"/>
</dbReference>
<feature type="region of interest" description="Disordered" evidence="2">
    <location>
        <begin position="335"/>
        <end position="356"/>
    </location>
</feature>